<evidence type="ECO:0008006" key="4">
    <source>
        <dbReference type="Google" id="ProtNLM"/>
    </source>
</evidence>
<reference evidence="3" key="1">
    <citation type="journal article" date="2020" name="Nature">
        <title>Giant virus diversity and host interactions through global metagenomics.</title>
        <authorList>
            <person name="Schulz F."/>
            <person name="Roux S."/>
            <person name="Paez-Espino D."/>
            <person name="Jungbluth S."/>
            <person name="Walsh D.A."/>
            <person name="Denef V.J."/>
            <person name="McMahon K.D."/>
            <person name="Konstantinidis K.T."/>
            <person name="Eloe-Fadrosh E.A."/>
            <person name="Kyrpides N.C."/>
            <person name="Woyke T."/>
        </authorList>
    </citation>
    <scope>NUCLEOTIDE SEQUENCE</scope>
    <source>
        <strain evidence="3">GVMAG-M-3300023179-27</strain>
    </source>
</reference>
<sequence>MRIQSFPDNYKFCGTKKDIIIQIGNAVPCKFAYHIAKHLKKLLT</sequence>
<name>A0A6C0EBK0_9ZZZZ</name>
<dbReference type="GO" id="GO:0008168">
    <property type="term" value="F:methyltransferase activity"/>
    <property type="evidence" value="ECO:0007669"/>
    <property type="project" value="UniProtKB-KW"/>
</dbReference>
<dbReference type="Gene3D" id="3.90.120.10">
    <property type="entry name" value="DNA Methylase, subunit A, domain 2"/>
    <property type="match status" value="1"/>
</dbReference>
<dbReference type="InterPro" id="IPR029063">
    <property type="entry name" value="SAM-dependent_MTases_sf"/>
</dbReference>
<keyword evidence="2" id="KW-0808">Transferase</keyword>
<organism evidence="3">
    <name type="scientific">viral metagenome</name>
    <dbReference type="NCBI Taxonomy" id="1070528"/>
    <lineage>
        <taxon>unclassified sequences</taxon>
        <taxon>metagenomes</taxon>
        <taxon>organismal metagenomes</taxon>
    </lineage>
</organism>
<dbReference type="EMBL" id="MN739782">
    <property type="protein sequence ID" value="QHT26238.1"/>
    <property type="molecule type" value="Genomic_DNA"/>
</dbReference>
<accession>A0A6C0EBK0</accession>
<dbReference type="AlphaFoldDB" id="A0A6C0EBK0"/>
<evidence type="ECO:0000256" key="2">
    <source>
        <dbReference type="ARBA" id="ARBA00022679"/>
    </source>
</evidence>
<evidence type="ECO:0000313" key="3">
    <source>
        <dbReference type="EMBL" id="QHT26238.1"/>
    </source>
</evidence>
<dbReference type="GO" id="GO:0032259">
    <property type="term" value="P:methylation"/>
    <property type="evidence" value="ECO:0007669"/>
    <property type="project" value="UniProtKB-KW"/>
</dbReference>
<dbReference type="Pfam" id="PF00145">
    <property type="entry name" value="DNA_methylase"/>
    <property type="match status" value="1"/>
</dbReference>
<evidence type="ECO:0000256" key="1">
    <source>
        <dbReference type="ARBA" id="ARBA00022603"/>
    </source>
</evidence>
<protein>
    <recommendedName>
        <fullName evidence="4">Methyltransferase</fullName>
    </recommendedName>
</protein>
<keyword evidence="1" id="KW-0489">Methyltransferase</keyword>
<dbReference type="SUPFAM" id="SSF53335">
    <property type="entry name" value="S-adenosyl-L-methionine-dependent methyltransferases"/>
    <property type="match status" value="1"/>
</dbReference>
<proteinExistence type="predicted"/>
<dbReference type="InterPro" id="IPR001525">
    <property type="entry name" value="C5_MeTfrase"/>
</dbReference>